<comment type="pathway">
    <text evidence="1">Mycotoxin biosynthesis.</text>
</comment>
<dbReference type="PANTHER" id="PTHR33365">
    <property type="entry name" value="YALI0B05434P"/>
    <property type="match status" value="1"/>
</dbReference>
<feature type="transmembrane region" description="Helical" evidence="3">
    <location>
        <begin position="52"/>
        <end position="74"/>
    </location>
</feature>
<name>A0A132BAM2_MOLSC</name>
<keyword evidence="3" id="KW-0812">Transmembrane</keyword>
<dbReference type="Proteomes" id="UP000070700">
    <property type="component" value="Unassembled WGS sequence"/>
</dbReference>
<dbReference type="GO" id="GO:0043386">
    <property type="term" value="P:mycotoxin biosynthetic process"/>
    <property type="evidence" value="ECO:0007669"/>
    <property type="project" value="InterPro"/>
</dbReference>
<dbReference type="InParanoid" id="A0A132BAM2"/>
<evidence type="ECO:0000256" key="1">
    <source>
        <dbReference type="ARBA" id="ARBA00004685"/>
    </source>
</evidence>
<accession>A0A132BAM2</accession>
<proteinExistence type="inferred from homology"/>
<dbReference type="RefSeq" id="XP_018063791.1">
    <property type="nucleotide sequence ID" value="XM_018206491.1"/>
</dbReference>
<evidence type="ECO:0008006" key="6">
    <source>
        <dbReference type="Google" id="ProtNLM"/>
    </source>
</evidence>
<dbReference type="AlphaFoldDB" id="A0A132BAM2"/>
<keyword evidence="5" id="KW-1185">Reference proteome</keyword>
<evidence type="ECO:0000256" key="3">
    <source>
        <dbReference type="SAM" id="Phobius"/>
    </source>
</evidence>
<reference evidence="4 5" key="1">
    <citation type="submission" date="2015-10" db="EMBL/GenBank/DDBJ databases">
        <title>Full genome of DAOMC 229536 Phialocephala scopiformis, a fungal endophyte of spruce producing the potent anti-insectan compound rugulosin.</title>
        <authorList>
            <consortium name="DOE Joint Genome Institute"/>
            <person name="Walker A.K."/>
            <person name="Frasz S.L."/>
            <person name="Seifert K.A."/>
            <person name="Miller J.D."/>
            <person name="Mondo S.J."/>
            <person name="Labutti K."/>
            <person name="Lipzen A."/>
            <person name="Dockter R."/>
            <person name="Kennedy M."/>
            <person name="Grigoriev I.V."/>
            <person name="Spatafora J.W."/>
        </authorList>
    </citation>
    <scope>NUCLEOTIDE SEQUENCE [LARGE SCALE GENOMIC DNA]</scope>
    <source>
        <strain evidence="4 5">CBS 120377</strain>
    </source>
</reference>
<dbReference type="OrthoDB" id="3687641at2759"/>
<organism evidence="4 5">
    <name type="scientific">Mollisia scopiformis</name>
    <name type="common">Conifer needle endophyte fungus</name>
    <name type="synonym">Phialocephala scopiformis</name>
    <dbReference type="NCBI Taxonomy" id="149040"/>
    <lineage>
        <taxon>Eukaryota</taxon>
        <taxon>Fungi</taxon>
        <taxon>Dikarya</taxon>
        <taxon>Ascomycota</taxon>
        <taxon>Pezizomycotina</taxon>
        <taxon>Leotiomycetes</taxon>
        <taxon>Helotiales</taxon>
        <taxon>Mollisiaceae</taxon>
        <taxon>Mollisia</taxon>
    </lineage>
</organism>
<comment type="similarity">
    <text evidence="2">Belongs to the ustYa family.</text>
</comment>
<dbReference type="GeneID" id="28816217"/>
<gene>
    <name evidence="4" type="ORF">LY89DRAFT_287893</name>
</gene>
<keyword evidence="3" id="KW-1133">Transmembrane helix</keyword>
<dbReference type="STRING" id="149040.A0A132BAM2"/>
<evidence type="ECO:0000313" key="4">
    <source>
        <dbReference type="EMBL" id="KUJ09436.1"/>
    </source>
</evidence>
<dbReference type="InterPro" id="IPR021765">
    <property type="entry name" value="UstYa-like"/>
</dbReference>
<evidence type="ECO:0000256" key="2">
    <source>
        <dbReference type="ARBA" id="ARBA00035112"/>
    </source>
</evidence>
<dbReference type="EMBL" id="KQ947432">
    <property type="protein sequence ID" value="KUJ09436.1"/>
    <property type="molecule type" value="Genomic_DNA"/>
</dbReference>
<dbReference type="Pfam" id="PF11807">
    <property type="entry name" value="UstYa"/>
    <property type="match status" value="1"/>
</dbReference>
<dbReference type="PANTHER" id="PTHR33365:SF4">
    <property type="entry name" value="CYCLOCHLOROTINE BIOSYNTHESIS PROTEIN O"/>
    <property type="match status" value="1"/>
</dbReference>
<keyword evidence="3" id="KW-0472">Membrane</keyword>
<protein>
    <recommendedName>
        <fullName evidence="6">Tat pathway signal sequence</fullName>
    </recommendedName>
</protein>
<sequence length="273" mass="31910">MASMPQLFKPKYLTLDDKDSYHEHDDLSSPDSCEACGRKNNPSPKSWLVPRFWVFSTFSLLFLLAVVIAFEVSIRNSLLRESHYGAFSTELSTARSEVSFRPYTFTGNLNFDENGKTYLEREPGSKVYSGPPTDEIDENWHELLQKRYFFMTEVEVRDSWGPAGLQKYYYELGPNNERRYIGGLDVLHTLHCVEGLRQTLDPNRYPVQRGKLHLYHCIDHIRQWIMCSGDFTPIPTRWHPEKNTSYVDTDQVHTCRNFDAVTNWVMKREEAAY</sequence>
<dbReference type="KEGG" id="psco:LY89DRAFT_287893"/>
<evidence type="ECO:0000313" key="5">
    <source>
        <dbReference type="Proteomes" id="UP000070700"/>
    </source>
</evidence>